<gene>
    <name evidence="2" type="ORF">ADIARSV_1032</name>
</gene>
<dbReference type="AlphaFoldDB" id="R9H3H6"/>
<dbReference type="InterPro" id="IPR036781">
    <property type="entry name" value="Smr_assoc-like_sf"/>
</dbReference>
<dbReference type="Pfam" id="PF01713">
    <property type="entry name" value="Smr"/>
    <property type="match status" value="1"/>
</dbReference>
<dbReference type="InterPro" id="IPR036063">
    <property type="entry name" value="Smr_dom_sf"/>
</dbReference>
<evidence type="ECO:0000259" key="1">
    <source>
        <dbReference type="Pfam" id="PF01713"/>
    </source>
</evidence>
<proteinExistence type="predicted"/>
<accession>R9H3H6</accession>
<dbReference type="Proteomes" id="UP000014174">
    <property type="component" value="Unassembled WGS sequence"/>
</dbReference>
<keyword evidence="3" id="KW-1185">Reference proteome</keyword>
<name>R9H3H6_9SPHI</name>
<dbReference type="PATRIC" id="fig|1150600.3.peg.1014"/>
<sequence>MDLKLGEFVRFVDEKMEGYITRIISEDMIGVTGEDDFEIPVPVAKVTRVHGHKYADSPEEVTPAAAVYTGPFETKGIFVSVVPDQNKGSVVHFNLVNETSFQLLTTLVTEKAGVSKGEYAGMINPHSTMDIYSANLADLSVWPAFTVEILYFSKLSSSIPAALRFTERFKGKDFAGTKKRVALLNKDAWTFRLDEEDVVIDAEALKESFFKPTEEKKTVEKPANEIDLHIEKLRDDFALLSKTEILKIQMDHYQKALDAAIVHKLHSVVFIHGVGNGTLKIEIHKTLGRNKQVKTFMDARKEKFGYGATEIFLK</sequence>
<dbReference type="eggNOG" id="COG1193">
    <property type="taxonomic scope" value="Bacteria"/>
</dbReference>
<organism evidence="2 3">
    <name type="scientific">Arcticibacter svalbardensis MN12-7</name>
    <dbReference type="NCBI Taxonomy" id="1150600"/>
    <lineage>
        <taxon>Bacteria</taxon>
        <taxon>Pseudomonadati</taxon>
        <taxon>Bacteroidota</taxon>
        <taxon>Sphingobacteriia</taxon>
        <taxon>Sphingobacteriales</taxon>
        <taxon>Sphingobacteriaceae</taxon>
        <taxon>Arcticibacter</taxon>
    </lineage>
</organism>
<feature type="domain" description="Smr" evidence="1">
    <location>
        <begin position="253"/>
        <end position="314"/>
    </location>
</feature>
<dbReference type="RefSeq" id="WP_016194276.1">
    <property type="nucleotide sequence ID" value="NZ_AQPN01000043.1"/>
</dbReference>
<evidence type="ECO:0000313" key="3">
    <source>
        <dbReference type="Proteomes" id="UP000014174"/>
    </source>
</evidence>
<dbReference type="OrthoDB" id="1524810at2"/>
<dbReference type="SUPFAM" id="SSF158949">
    <property type="entry name" value="Smr-associated domain-like"/>
    <property type="match status" value="1"/>
</dbReference>
<dbReference type="STRING" id="1150600.ADIARSV_1032"/>
<protein>
    <recommendedName>
        <fullName evidence="1">Smr domain-containing protein</fullName>
    </recommendedName>
</protein>
<evidence type="ECO:0000313" key="2">
    <source>
        <dbReference type="EMBL" id="EOR95719.1"/>
    </source>
</evidence>
<dbReference type="Gene3D" id="2.60.40.1600">
    <property type="entry name" value="Smr-associated-like"/>
    <property type="match status" value="1"/>
</dbReference>
<dbReference type="EMBL" id="AQPN01000043">
    <property type="protein sequence ID" value="EOR95719.1"/>
    <property type="molecule type" value="Genomic_DNA"/>
</dbReference>
<dbReference type="InterPro" id="IPR002625">
    <property type="entry name" value="Smr_dom"/>
</dbReference>
<comment type="caution">
    <text evidence="2">The sequence shown here is derived from an EMBL/GenBank/DDBJ whole genome shotgun (WGS) entry which is preliminary data.</text>
</comment>
<dbReference type="Gene3D" id="3.30.1370.110">
    <property type="match status" value="1"/>
</dbReference>
<reference evidence="2 3" key="1">
    <citation type="journal article" date="2013" name="Genome Announc.">
        <title>Draft Genome Sequence of Arcticibacter svalbardensis Strain MN12-7T, a Member of the Family Sphingobacteriaceae Isolated from an Arctic Soil Sample.</title>
        <authorList>
            <person name="Shivaji S."/>
            <person name="Ara S."/>
            <person name="Prasad S."/>
            <person name="Manasa B.P."/>
            <person name="Begum Z."/>
            <person name="Singh A."/>
            <person name="Kumar Pinnaka A."/>
        </authorList>
    </citation>
    <scope>NUCLEOTIDE SEQUENCE [LARGE SCALE GENOMIC DNA]</scope>
    <source>
        <strain evidence="2 3">MN12-7</strain>
    </source>
</reference>